<protein>
    <submittedName>
        <fullName evidence="1">Methyltransferase</fullName>
        <ecNumber evidence="1">2.1.1.-</ecNumber>
    </submittedName>
</protein>
<evidence type="ECO:0000313" key="2">
    <source>
        <dbReference type="Proteomes" id="UP000002315"/>
    </source>
</evidence>
<keyword evidence="1" id="KW-0489">Methyltransferase</keyword>
<dbReference type="OrthoDB" id="31271at2157"/>
<dbReference type="SUPFAM" id="SSF53335">
    <property type="entry name" value="S-adenosyl-L-methionine-dependent methyltransferases"/>
    <property type="match status" value="1"/>
</dbReference>
<gene>
    <name evidence="1" type="ordered locus">Mfer_0118</name>
</gene>
<organism evidence="1 2">
    <name type="scientific">Methanothermus fervidus (strain ATCC 43054 / DSM 2088 / JCM 10308 / V24 S)</name>
    <dbReference type="NCBI Taxonomy" id="523846"/>
    <lineage>
        <taxon>Archaea</taxon>
        <taxon>Methanobacteriati</taxon>
        <taxon>Methanobacteriota</taxon>
        <taxon>Methanomada group</taxon>
        <taxon>Methanobacteria</taxon>
        <taxon>Methanobacteriales</taxon>
        <taxon>Methanothermaceae</taxon>
        <taxon>Methanothermus</taxon>
    </lineage>
</organism>
<proteinExistence type="predicted"/>
<dbReference type="InterPro" id="IPR029063">
    <property type="entry name" value="SAM-dependent_MTases_sf"/>
</dbReference>
<dbReference type="HOGENOM" id="CLU_074702_1_0_2"/>
<name>E3GX32_METFV</name>
<dbReference type="Proteomes" id="UP000002315">
    <property type="component" value="Chromosome"/>
</dbReference>
<dbReference type="EMBL" id="CP002278">
    <property type="protein sequence ID" value="ADP76921.1"/>
    <property type="molecule type" value="Genomic_DNA"/>
</dbReference>
<reference evidence="1 2" key="1">
    <citation type="journal article" date="2010" name="Stand. Genomic Sci.">
        <title>Complete genome sequence of Methanothermus fervidus type strain (V24S).</title>
        <authorList>
            <person name="Anderson I."/>
            <person name="Djao O.D."/>
            <person name="Misra M."/>
            <person name="Chertkov O."/>
            <person name="Nolan M."/>
            <person name="Lucas S."/>
            <person name="Lapidus A."/>
            <person name="Del Rio T.G."/>
            <person name="Tice H."/>
            <person name="Cheng J.F."/>
            <person name="Tapia R."/>
            <person name="Han C."/>
            <person name="Goodwin L."/>
            <person name="Pitluck S."/>
            <person name="Liolios K."/>
            <person name="Ivanova N."/>
            <person name="Mavromatis K."/>
            <person name="Mikhailova N."/>
            <person name="Pati A."/>
            <person name="Brambilla E."/>
            <person name="Chen A."/>
            <person name="Palaniappan K."/>
            <person name="Land M."/>
            <person name="Hauser L."/>
            <person name="Chang Y.J."/>
            <person name="Jeffries C.D."/>
            <person name="Sikorski J."/>
            <person name="Spring S."/>
            <person name="Rohde M."/>
            <person name="Eichinger K."/>
            <person name="Huber H."/>
            <person name="Wirth R."/>
            <person name="Goker M."/>
            <person name="Detter J.C."/>
            <person name="Woyke T."/>
            <person name="Bristow J."/>
            <person name="Eisen J.A."/>
            <person name="Markowitz V."/>
            <person name="Hugenholtz P."/>
            <person name="Klenk H.P."/>
            <person name="Kyrpides N.C."/>
        </authorList>
    </citation>
    <scope>NUCLEOTIDE SEQUENCE [LARGE SCALE GENOMIC DNA]</scope>
    <source>
        <strain evidence="2">ATCC 43054 / DSM 2088 / JCM 10308 / V24 S</strain>
    </source>
</reference>
<dbReference type="AlphaFoldDB" id="E3GX32"/>
<dbReference type="EC" id="2.1.1.-" evidence="1"/>
<accession>E3GX32</accession>
<dbReference type="KEGG" id="mfv:Mfer_0118"/>
<dbReference type="PANTHER" id="PTHR23290">
    <property type="entry name" value="RRNA N6-ADENOSINE-METHYLTRANSFERASE METTL5"/>
    <property type="match status" value="1"/>
</dbReference>
<dbReference type="GO" id="GO:0008168">
    <property type="term" value="F:methyltransferase activity"/>
    <property type="evidence" value="ECO:0007669"/>
    <property type="project" value="UniProtKB-KW"/>
</dbReference>
<dbReference type="CDD" id="cd02440">
    <property type="entry name" value="AdoMet_MTases"/>
    <property type="match status" value="1"/>
</dbReference>
<evidence type="ECO:0000313" key="1">
    <source>
        <dbReference type="EMBL" id="ADP76921.1"/>
    </source>
</evidence>
<dbReference type="STRING" id="523846.Mfer_0118"/>
<sequence length="225" mass="25422">MSGKENIPVEIYRKKQLEMILQKVPQPSNPKPELEQYLTPANIAADLLWNAKILGDINKKVVVDLGCGTGIFSIGSSLLGAKKVLGIDIDEDVIKTAESLSRELKLKNILFLKKNVLKISKKEIFQIVGEVDTLIQNPPFGIQKSAKKGMDKKFIKKALELSKVIYSFHAKGSGSFIKKYFEKHGGKVTHVFQYTFPIPCIYEFHREEIKNVDVIVFRVLNYSLI</sequence>
<dbReference type="InterPro" id="IPR051720">
    <property type="entry name" value="rRNA_MeTrfase/Polyamine_Synth"/>
</dbReference>
<dbReference type="Gene3D" id="3.40.50.150">
    <property type="entry name" value="Vaccinia Virus protein VP39"/>
    <property type="match status" value="1"/>
</dbReference>
<keyword evidence="1" id="KW-0808">Transferase</keyword>
<dbReference type="GO" id="GO:0032259">
    <property type="term" value="P:methylation"/>
    <property type="evidence" value="ECO:0007669"/>
    <property type="project" value="UniProtKB-KW"/>
</dbReference>
<dbReference type="Pfam" id="PF06325">
    <property type="entry name" value="PrmA"/>
    <property type="match status" value="1"/>
</dbReference>
<dbReference type="PANTHER" id="PTHR23290:SF0">
    <property type="entry name" value="RRNA N6-ADENOSINE-METHYLTRANSFERASE METTL5"/>
    <property type="match status" value="1"/>
</dbReference>
<keyword evidence="2" id="KW-1185">Reference proteome</keyword>